<dbReference type="InterPro" id="IPR001199">
    <property type="entry name" value="Cyt_B5-like_heme/steroid-bd"/>
</dbReference>
<feature type="region of interest" description="Disordered" evidence="2">
    <location>
        <begin position="144"/>
        <end position="164"/>
    </location>
</feature>
<protein>
    <recommendedName>
        <fullName evidence="4">Cytochrome b5 heme-binding domain-containing protein</fullName>
    </recommendedName>
</protein>
<keyword evidence="3" id="KW-0472">Membrane</keyword>
<proteinExistence type="inferred from homology"/>
<organism evidence="5 6">
    <name type="scientific">Cutaneotrichosporon cavernicola</name>
    <dbReference type="NCBI Taxonomy" id="279322"/>
    <lineage>
        <taxon>Eukaryota</taxon>
        <taxon>Fungi</taxon>
        <taxon>Dikarya</taxon>
        <taxon>Basidiomycota</taxon>
        <taxon>Agaricomycotina</taxon>
        <taxon>Tremellomycetes</taxon>
        <taxon>Trichosporonales</taxon>
        <taxon>Trichosporonaceae</taxon>
        <taxon>Cutaneotrichosporon</taxon>
    </lineage>
</organism>
<dbReference type="GO" id="GO:0012505">
    <property type="term" value="C:endomembrane system"/>
    <property type="evidence" value="ECO:0007669"/>
    <property type="project" value="TreeGrafter"/>
</dbReference>
<dbReference type="GO" id="GO:0016020">
    <property type="term" value="C:membrane"/>
    <property type="evidence" value="ECO:0007669"/>
    <property type="project" value="TreeGrafter"/>
</dbReference>
<name>A0AA48L7Y7_9TREE</name>
<keyword evidence="6" id="KW-1185">Reference proteome</keyword>
<feature type="domain" description="Cytochrome b5 heme-binding" evidence="4">
    <location>
        <begin position="45"/>
        <end position="142"/>
    </location>
</feature>
<evidence type="ECO:0000256" key="2">
    <source>
        <dbReference type="SAM" id="MobiDB-lite"/>
    </source>
</evidence>
<dbReference type="KEGG" id="ccac:CcaHIS019_0600340"/>
<evidence type="ECO:0000256" key="1">
    <source>
        <dbReference type="ARBA" id="ARBA00038357"/>
    </source>
</evidence>
<dbReference type="PANTHER" id="PTHR10281:SF76">
    <property type="entry name" value="CALCUTTA CUP-RELATED"/>
    <property type="match status" value="1"/>
</dbReference>
<feature type="transmembrane region" description="Helical" evidence="3">
    <location>
        <begin position="20"/>
        <end position="38"/>
    </location>
</feature>
<dbReference type="GO" id="GO:0020037">
    <property type="term" value="F:heme binding"/>
    <property type="evidence" value="ECO:0007669"/>
    <property type="project" value="UniProtKB-ARBA"/>
</dbReference>
<evidence type="ECO:0000256" key="3">
    <source>
        <dbReference type="SAM" id="Phobius"/>
    </source>
</evidence>
<keyword evidence="3" id="KW-1133">Transmembrane helix</keyword>
<evidence type="ECO:0000313" key="5">
    <source>
        <dbReference type="EMBL" id="BEI93575.1"/>
    </source>
</evidence>
<dbReference type="AlphaFoldDB" id="A0AA48L7Y7"/>
<dbReference type="FunFam" id="3.10.120.10:FF:000003">
    <property type="entry name" value="membrane-associated progesterone receptor component 1"/>
    <property type="match status" value="1"/>
</dbReference>
<dbReference type="EMBL" id="AP028217">
    <property type="protein sequence ID" value="BEI93575.1"/>
    <property type="molecule type" value="Genomic_DNA"/>
</dbReference>
<dbReference type="SMART" id="SM01117">
    <property type="entry name" value="Cyt-b5"/>
    <property type="match status" value="1"/>
</dbReference>
<comment type="similarity">
    <text evidence="1">Belongs to the cytochrome b5 family. MAPR subfamily.</text>
</comment>
<dbReference type="InterPro" id="IPR050577">
    <property type="entry name" value="MAPR/NEUFC/NENF-like"/>
</dbReference>
<dbReference type="Gene3D" id="3.10.120.10">
    <property type="entry name" value="Cytochrome b5-like heme/steroid binding domain"/>
    <property type="match status" value="1"/>
</dbReference>
<dbReference type="Proteomes" id="UP001233271">
    <property type="component" value="Chromosome 6"/>
</dbReference>
<dbReference type="PANTHER" id="PTHR10281">
    <property type="entry name" value="MEMBRANE-ASSOCIATED PROGESTERONE RECEPTOR COMPONENT-RELATED"/>
    <property type="match status" value="1"/>
</dbReference>
<dbReference type="GeneID" id="85497445"/>
<dbReference type="Pfam" id="PF00173">
    <property type="entry name" value="Cyt-b5"/>
    <property type="match status" value="1"/>
</dbReference>
<evidence type="ECO:0000259" key="4">
    <source>
        <dbReference type="SMART" id="SM01117"/>
    </source>
</evidence>
<keyword evidence="3" id="KW-0812">Transmembrane</keyword>
<gene>
    <name evidence="5" type="ORF">CcaverHIS019_0600340</name>
</gene>
<accession>A0AA48L7Y7</accession>
<sequence length="164" mass="17729">MSESEGERRELAARSGPGVVLKVILALAIAGAALIAYISTGERSFSMKALSAYDGSNEALPVYISINGVVYDVSANRRVYGKGGSYNMMAGRDASRSFITGCFETHLTHDLRGMTDKELESLETWKNFFKDSPKYPRVGVAKLPPIDPNSAIPEPCADPKSAHK</sequence>
<evidence type="ECO:0000313" key="6">
    <source>
        <dbReference type="Proteomes" id="UP001233271"/>
    </source>
</evidence>
<reference evidence="5" key="1">
    <citation type="journal article" date="2023" name="BMC Genomics">
        <title>Chromosome-level genome assemblies of Cutaneotrichosporon spp. (Trichosporonales, Basidiomycota) reveal imbalanced evolution between nucleotide sequences and chromosome synteny.</title>
        <authorList>
            <person name="Kobayashi Y."/>
            <person name="Kayamori A."/>
            <person name="Aoki K."/>
            <person name="Shiwa Y."/>
            <person name="Matsutani M."/>
            <person name="Fujita N."/>
            <person name="Sugita T."/>
            <person name="Iwasaki W."/>
            <person name="Tanaka N."/>
            <person name="Takashima M."/>
        </authorList>
    </citation>
    <scope>NUCLEOTIDE SEQUENCE</scope>
    <source>
        <strain evidence="5">HIS019</strain>
    </source>
</reference>
<dbReference type="InterPro" id="IPR036400">
    <property type="entry name" value="Cyt_B5-like_heme/steroid_sf"/>
</dbReference>
<dbReference type="RefSeq" id="XP_060458840.1">
    <property type="nucleotide sequence ID" value="XM_060602447.1"/>
</dbReference>
<dbReference type="SUPFAM" id="SSF55856">
    <property type="entry name" value="Cytochrome b5-like heme/steroid binding domain"/>
    <property type="match status" value="1"/>
</dbReference>